<dbReference type="GO" id="GO:0016747">
    <property type="term" value="F:acyltransferase activity, transferring groups other than amino-acyl groups"/>
    <property type="evidence" value="ECO:0007669"/>
    <property type="project" value="InterPro"/>
</dbReference>
<keyword evidence="1" id="KW-1133">Transmembrane helix</keyword>
<dbReference type="PANTHER" id="PTHR37312:SF1">
    <property type="entry name" value="MEMBRANE-BOUND ACYLTRANSFERASE YKRP-RELATED"/>
    <property type="match status" value="1"/>
</dbReference>
<dbReference type="RefSeq" id="WP_244893149.1">
    <property type="nucleotide sequence ID" value="NZ_FUYG01000002.1"/>
</dbReference>
<protein>
    <submittedName>
        <fullName evidence="3">Fucose 4-O-acetylase</fullName>
    </submittedName>
</protein>
<dbReference type="PANTHER" id="PTHR37312">
    <property type="entry name" value="MEMBRANE-BOUND ACYLTRANSFERASE YKRP-RELATED"/>
    <property type="match status" value="1"/>
</dbReference>
<sequence length="368" mass="41500">MTSPQQPRQPQSPAPATGSKVRLPLWDNARYLAITLVVVGHAILRLIDASDTSYSVYLVIYAFHVPVFVLVSGYFAKSSPPGAKQLKRLVTDLVLPYLIFEIIWTLVRWAVVGTLNLDLAQPSWTLWFIVSLIAWRVALPYLAQLRYPLLISVVISVWAGYIGAITSEFAASRTLGLLPFFVLGWRLRDSGLTRRWLSWSPATVAVWRAGAVLVFAAVALVAFTGIDFWREIGIRRFLLFDESYPEMGYHEWWAGGVRLAVIAVAVILSFAFLVLVPRRRTVFTDLGQATLYIYLLHTFVLYPFRESGILEGDTPFWYLPAMILFAIVVTFLLASKPVRKIFRPLVEPHPRWLLRRVSTPVDAPAPAS</sequence>
<feature type="transmembrane region" description="Helical" evidence="1">
    <location>
        <begin position="53"/>
        <end position="77"/>
    </location>
</feature>
<keyword evidence="1" id="KW-0472">Membrane</keyword>
<feature type="domain" description="Acyltransferase 3" evidence="2">
    <location>
        <begin position="27"/>
        <end position="334"/>
    </location>
</feature>
<accession>A0A1T4XBI0</accession>
<dbReference type="EMBL" id="FUYG01000002">
    <property type="protein sequence ID" value="SKA86747.1"/>
    <property type="molecule type" value="Genomic_DNA"/>
</dbReference>
<feature type="transmembrane region" description="Helical" evidence="1">
    <location>
        <begin position="147"/>
        <end position="164"/>
    </location>
</feature>
<feature type="transmembrane region" description="Helical" evidence="1">
    <location>
        <begin position="282"/>
        <end position="304"/>
    </location>
</feature>
<reference evidence="4" key="1">
    <citation type="submission" date="2017-02" db="EMBL/GenBank/DDBJ databases">
        <authorList>
            <person name="Varghese N."/>
            <person name="Submissions S."/>
        </authorList>
    </citation>
    <scope>NUCLEOTIDE SEQUENCE [LARGE SCALE GENOMIC DNA]</scope>
    <source>
        <strain evidence="4">VKM Ac-2052</strain>
    </source>
</reference>
<feature type="transmembrane region" description="Helical" evidence="1">
    <location>
        <begin position="209"/>
        <end position="232"/>
    </location>
</feature>
<feature type="transmembrane region" description="Helical" evidence="1">
    <location>
        <begin position="89"/>
        <end position="112"/>
    </location>
</feature>
<evidence type="ECO:0000313" key="3">
    <source>
        <dbReference type="EMBL" id="SKA86747.1"/>
    </source>
</evidence>
<name>A0A1T4XBI0_9MICO</name>
<dbReference type="Proteomes" id="UP000189735">
    <property type="component" value="Unassembled WGS sequence"/>
</dbReference>
<gene>
    <name evidence="3" type="ORF">SAMN06295879_0965</name>
</gene>
<feature type="transmembrane region" description="Helical" evidence="1">
    <location>
        <begin position="124"/>
        <end position="142"/>
    </location>
</feature>
<evidence type="ECO:0000259" key="2">
    <source>
        <dbReference type="Pfam" id="PF01757"/>
    </source>
</evidence>
<feature type="transmembrane region" description="Helical" evidence="1">
    <location>
        <begin position="316"/>
        <end position="334"/>
    </location>
</feature>
<evidence type="ECO:0000256" key="1">
    <source>
        <dbReference type="SAM" id="Phobius"/>
    </source>
</evidence>
<organism evidence="3 4">
    <name type="scientific">Agreia bicolorata</name>
    <dbReference type="NCBI Taxonomy" id="110935"/>
    <lineage>
        <taxon>Bacteria</taxon>
        <taxon>Bacillati</taxon>
        <taxon>Actinomycetota</taxon>
        <taxon>Actinomycetes</taxon>
        <taxon>Micrococcales</taxon>
        <taxon>Microbacteriaceae</taxon>
        <taxon>Agreia</taxon>
    </lineage>
</organism>
<evidence type="ECO:0000313" key="4">
    <source>
        <dbReference type="Proteomes" id="UP000189735"/>
    </source>
</evidence>
<dbReference type="InterPro" id="IPR052734">
    <property type="entry name" value="Nod_factor_acetyltransferase"/>
</dbReference>
<feature type="transmembrane region" description="Helical" evidence="1">
    <location>
        <begin position="29"/>
        <end position="47"/>
    </location>
</feature>
<dbReference type="Pfam" id="PF01757">
    <property type="entry name" value="Acyl_transf_3"/>
    <property type="match status" value="1"/>
</dbReference>
<dbReference type="AlphaFoldDB" id="A0A1T4XBI0"/>
<feature type="transmembrane region" description="Helical" evidence="1">
    <location>
        <begin position="252"/>
        <end position="275"/>
    </location>
</feature>
<keyword evidence="1" id="KW-0812">Transmembrane</keyword>
<dbReference type="InterPro" id="IPR002656">
    <property type="entry name" value="Acyl_transf_3_dom"/>
</dbReference>
<proteinExistence type="predicted"/>